<feature type="domain" description="Nucleoside phosphorylase" evidence="2">
    <location>
        <begin position="14"/>
        <end position="311"/>
    </location>
</feature>
<accession>A0A8H7K3L2</accession>
<dbReference type="Gene3D" id="1.25.40.10">
    <property type="entry name" value="Tetratricopeptide repeat domain"/>
    <property type="match status" value="2"/>
</dbReference>
<evidence type="ECO:0000313" key="4">
    <source>
        <dbReference type="Proteomes" id="UP000616885"/>
    </source>
</evidence>
<dbReference type="InterPro" id="IPR027417">
    <property type="entry name" value="P-loop_NTPase"/>
</dbReference>
<organism evidence="3 4">
    <name type="scientific">Bionectria ochroleuca</name>
    <name type="common">Gliocladium roseum</name>
    <dbReference type="NCBI Taxonomy" id="29856"/>
    <lineage>
        <taxon>Eukaryota</taxon>
        <taxon>Fungi</taxon>
        <taxon>Dikarya</taxon>
        <taxon>Ascomycota</taxon>
        <taxon>Pezizomycotina</taxon>
        <taxon>Sordariomycetes</taxon>
        <taxon>Hypocreomycetidae</taxon>
        <taxon>Hypocreales</taxon>
        <taxon>Bionectriaceae</taxon>
        <taxon>Clonostachys</taxon>
    </lineage>
</organism>
<dbReference type="SUPFAM" id="SSF48452">
    <property type="entry name" value="TPR-like"/>
    <property type="match status" value="2"/>
</dbReference>
<dbReference type="InterPro" id="IPR053137">
    <property type="entry name" value="NLR-like"/>
</dbReference>
<dbReference type="PANTHER" id="PTHR46082">
    <property type="entry name" value="ATP/GTP-BINDING PROTEIN-RELATED"/>
    <property type="match status" value="1"/>
</dbReference>
<sequence length="1059" mass="118110">MVPTRPASRLGFEIAIICALTIEADAVESLFDQYWDEEHSFGKAPGDPNAYTTGSIGRHNVVLAHMPGMGKASAAVVAARCQTSYPKIKLALVVGVCGAVPFASDADTEIILGDIIISNGVVQYDFGRRLPERFIRKNTLQESLGRPNLEIRALLGKLEGRRSRMMLNKKIISHLGELQKVSNLQAHYPGPDYDKLFNANFRHLMDGKTCEECGCNGQLISRHRLEQDHIQPAVHFGCIASGDTVMKFGEERDQIAKQASIIGFEMESAGVWDIFPCIVIKGACDYADSHKTKKWQRYAAATAAACAKAFLEYWEPSAIDQVVDASTAKFTVPYPSNPDFIGRSEILQQLRETLDHMQQRAASSYLRASLFGLGGVGKTQIALAHVYWLQETHPTLSVLWVHASNADRFRQSYMSIAEEYQIPGYHDPKVDILQLVKVWLERKDSGPWLMVLDNADDMQLFFGSPVVASSLAGVSQAGPGRFSDYVPECRHGSLLVTTRNKQLGVRLAKGRQPVEVSCMNEDESEQLLLATLGNIGATTTELSLLSSQLEHLPLALVQAAAFIQETCITVAKYLQLLSESDKNTVRLLSKEFETVGRDSSNPQAVAQTWILSFQQIKRQHFLASELLSFMSLLDRQDIPAQFLSCYIEQKGNEEPISELELTEALGVLKAFSFVTEDNNGSYDMHRLIQLVTHKWLTSSGTCDRFGKEALTVVSTLYPYGTYETRTTCATYLSHANAVLRSCDFSTGDEAEAKASLVHCMAAYLRFKGQWDDAEPLDMEGMRIRRGLFGEDHSSTLTSMANLASTYWNQGRWEEAEKLEVQVMEILQTKLGTDHPDTLTSMANLALTYRDQGRWEEAEKLGLQVIEARKMKLGADHPDTLMSMANLASTYRDQGRWEEAEKLGLQVMEILQTKLGADHPDTLASMTNLVSTYRNQGRWEEAEKLGLQAMETSKMKLGADHPSTLTSMANLASTYWDQGRWEEAEKLELLVMETSKMKLGADHPSTLTSMNNLAHTWNSMDKKTEAMDLMQTCVRLTEMKLGVDHPHTRSSLLALDSWQK</sequence>
<dbReference type="Gene3D" id="3.40.50.1580">
    <property type="entry name" value="Nucleoside phosphorylase domain"/>
    <property type="match status" value="1"/>
</dbReference>
<dbReference type="AlphaFoldDB" id="A0A8H7K3L2"/>
<feature type="chain" id="PRO_5034323878" description="Nucleoside phosphorylase domain-containing protein" evidence="1">
    <location>
        <begin position="27"/>
        <end position="1059"/>
    </location>
</feature>
<dbReference type="GO" id="GO:0009116">
    <property type="term" value="P:nucleoside metabolic process"/>
    <property type="evidence" value="ECO:0007669"/>
    <property type="project" value="InterPro"/>
</dbReference>
<gene>
    <name evidence="3" type="ORF">IM811_005820</name>
</gene>
<dbReference type="InterPro" id="IPR011990">
    <property type="entry name" value="TPR-like_helical_dom_sf"/>
</dbReference>
<dbReference type="Pfam" id="PF01048">
    <property type="entry name" value="PNP_UDP_1"/>
    <property type="match status" value="1"/>
</dbReference>
<dbReference type="Proteomes" id="UP000616885">
    <property type="component" value="Unassembled WGS sequence"/>
</dbReference>
<dbReference type="SUPFAM" id="SSF53167">
    <property type="entry name" value="Purine and uridine phosphorylases"/>
    <property type="match status" value="1"/>
</dbReference>
<comment type="caution">
    <text evidence="3">The sequence shown here is derived from an EMBL/GenBank/DDBJ whole genome shotgun (WGS) entry which is preliminary data.</text>
</comment>
<dbReference type="Pfam" id="PF13374">
    <property type="entry name" value="TPR_10"/>
    <property type="match status" value="1"/>
</dbReference>
<dbReference type="InterPro" id="IPR035994">
    <property type="entry name" value="Nucleoside_phosphorylase_sf"/>
</dbReference>
<dbReference type="SUPFAM" id="SSF52540">
    <property type="entry name" value="P-loop containing nucleoside triphosphate hydrolases"/>
    <property type="match status" value="1"/>
</dbReference>
<dbReference type="EMBL" id="JADCTT010000015">
    <property type="protein sequence ID" value="KAF9744240.1"/>
    <property type="molecule type" value="Genomic_DNA"/>
</dbReference>
<dbReference type="Gene3D" id="3.40.50.300">
    <property type="entry name" value="P-loop containing nucleotide triphosphate hydrolases"/>
    <property type="match status" value="1"/>
</dbReference>
<name>A0A8H7K3L2_BIOOC</name>
<evidence type="ECO:0000313" key="3">
    <source>
        <dbReference type="EMBL" id="KAF9744240.1"/>
    </source>
</evidence>
<dbReference type="InterPro" id="IPR000845">
    <property type="entry name" value="Nucleoside_phosphorylase_d"/>
</dbReference>
<dbReference type="PRINTS" id="PR00381">
    <property type="entry name" value="KINESINLIGHT"/>
</dbReference>
<evidence type="ECO:0000256" key="1">
    <source>
        <dbReference type="SAM" id="SignalP"/>
    </source>
</evidence>
<proteinExistence type="predicted"/>
<protein>
    <recommendedName>
        <fullName evidence="2">Nucleoside phosphorylase domain-containing protein</fullName>
    </recommendedName>
</protein>
<evidence type="ECO:0000259" key="2">
    <source>
        <dbReference type="Pfam" id="PF01048"/>
    </source>
</evidence>
<dbReference type="GO" id="GO:0003824">
    <property type="term" value="F:catalytic activity"/>
    <property type="evidence" value="ECO:0007669"/>
    <property type="project" value="InterPro"/>
</dbReference>
<keyword evidence="1" id="KW-0732">Signal</keyword>
<dbReference type="PANTHER" id="PTHR46082:SF6">
    <property type="entry name" value="AAA+ ATPASE DOMAIN-CONTAINING PROTEIN-RELATED"/>
    <property type="match status" value="1"/>
</dbReference>
<reference evidence="3" key="1">
    <citation type="submission" date="2020-10" db="EMBL/GenBank/DDBJ databases">
        <title>High-Quality Genome Resource of Clonostachys rosea strain S41 by Oxford Nanopore Long-Read Sequencing.</title>
        <authorList>
            <person name="Wang H."/>
        </authorList>
    </citation>
    <scope>NUCLEOTIDE SEQUENCE</scope>
    <source>
        <strain evidence="3">S41</strain>
    </source>
</reference>
<feature type="signal peptide" evidence="1">
    <location>
        <begin position="1"/>
        <end position="26"/>
    </location>
</feature>
<dbReference type="Pfam" id="PF13424">
    <property type="entry name" value="TPR_12"/>
    <property type="match status" value="3"/>
</dbReference>